<organism evidence="2">
    <name type="scientific">marine metagenome</name>
    <dbReference type="NCBI Taxonomy" id="408172"/>
    <lineage>
        <taxon>unclassified sequences</taxon>
        <taxon>metagenomes</taxon>
        <taxon>ecological metagenomes</taxon>
    </lineage>
</organism>
<dbReference type="InterPro" id="IPR027417">
    <property type="entry name" value="P-loop_NTPase"/>
</dbReference>
<feature type="non-terminal residue" evidence="2">
    <location>
        <position position="1"/>
    </location>
</feature>
<sequence length="252" mass="29112">IIIAFSNKSVQLYNTAVRDELFPGSKSIEKGDLFLVVRNNYTYSLLNGEFGKIIDIRSDSEKRNVTLRDKDGKVINKNLYFRDVVIEVTDENDVSVQIECKIIENILDSKHPQLSSNKQRALYVLFKNDNPGLKPGTPLFKKAIEADPYFNALHIKYGYCITCHKAQGGEWDRVIIDFKTGNNPYNVSYFRWCYTAITRCKKHLYALNPPQYRPLGGAQFVETNKLMEKDSMIVINDEIDDEKYKGFEFHND</sequence>
<dbReference type="SUPFAM" id="SSF52540">
    <property type="entry name" value="P-loop containing nucleoside triphosphate hydrolases"/>
    <property type="match status" value="1"/>
</dbReference>
<name>A0A383A9I8_9ZZZZ</name>
<dbReference type="Gene3D" id="3.40.50.300">
    <property type="entry name" value="P-loop containing nucleotide triphosphate hydrolases"/>
    <property type="match status" value="1"/>
</dbReference>
<feature type="domain" description="UvrD-like helicase C-terminal" evidence="1">
    <location>
        <begin position="157"/>
        <end position="205"/>
    </location>
</feature>
<dbReference type="CDD" id="cd18809">
    <property type="entry name" value="SF1_C_RecD"/>
    <property type="match status" value="1"/>
</dbReference>
<dbReference type="EMBL" id="UINC01190300">
    <property type="protein sequence ID" value="SVE04392.1"/>
    <property type="molecule type" value="Genomic_DNA"/>
</dbReference>
<evidence type="ECO:0000313" key="2">
    <source>
        <dbReference type="EMBL" id="SVE04392.1"/>
    </source>
</evidence>
<dbReference type="InterPro" id="IPR027785">
    <property type="entry name" value="UvrD-like_helicase_C"/>
</dbReference>
<gene>
    <name evidence="2" type="ORF">METZ01_LOCUS457246</name>
</gene>
<accession>A0A383A9I8</accession>
<evidence type="ECO:0000259" key="1">
    <source>
        <dbReference type="Pfam" id="PF13538"/>
    </source>
</evidence>
<feature type="non-terminal residue" evidence="2">
    <location>
        <position position="252"/>
    </location>
</feature>
<reference evidence="2" key="1">
    <citation type="submission" date="2018-05" db="EMBL/GenBank/DDBJ databases">
        <authorList>
            <person name="Lanie J.A."/>
            <person name="Ng W.-L."/>
            <person name="Kazmierczak K.M."/>
            <person name="Andrzejewski T.M."/>
            <person name="Davidsen T.M."/>
            <person name="Wayne K.J."/>
            <person name="Tettelin H."/>
            <person name="Glass J.I."/>
            <person name="Rusch D."/>
            <person name="Podicherti R."/>
            <person name="Tsui H.-C.T."/>
            <person name="Winkler M.E."/>
        </authorList>
    </citation>
    <scope>NUCLEOTIDE SEQUENCE</scope>
</reference>
<proteinExistence type="predicted"/>
<dbReference type="Pfam" id="PF13538">
    <property type="entry name" value="UvrD_C_2"/>
    <property type="match status" value="1"/>
</dbReference>
<protein>
    <recommendedName>
        <fullName evidence="1">UvrD-like helicase C-terminal domain-containing protein</fullName>
    </recommendedName>
</protein>
<dbReference type="AlphaFoldDB" id="A0A383A9I8"/>